<dbReference type="InterPro" id="IPR013843">
    <property type="entry name" value="Ribosomal_eS4_N"/>
</dbReference>
<dbReference type="HAMAP" id="MF_00485">
    <property type="entry name" value="Ribosomal_eS4"/>
    <property type="match status" value="1"/>
</dbReference>
<dbReference type="PIRSF" id="PIRSF002116">
    <property type="entry name" value="Ribosomal_S4"/>
    <property type="match status" value="1"/>
</dbReference>
<dbReference type="Pfam" id="PF08071">
    <property type="entry name" value="RS4NT"/>
    <property type="match status" value="1"/>
</dbReference>
<reference evidence="8 9" key="1">
    <citation type="journal article" date="2024" name="Nat. Commun.">
        <title>Phylogenomics reveals the evolutionary origins of lichenization in chlorophyte algae.</title>
        <authorList>
            <person name="Puginier C."/>
            <person name="Libourel C."/>
            <person name="Otte J."/>
            <person name="Skaloud P."/>
            <person name="Haon M."/>
            <person name="Grisel S."/>
            <person name="Petersen M."/>
            <person name="Berrin J.G."/>
            <person name="Delaux P.M."/>
            <person name="Dal Grande F."/>
            <person name="Keller J."/>
        </authorList>
    </citation>
    <scope>NUCLEOTIDE SEQUENCE [LARGE SCALE GENOMIC DNA]</scope>
    <source>
        <strain evidence="8 9">SAG 216-7</strain>
    </source>
</reference>
<dbReference type="CDD" id="cd06087">
    <property type="entry name" value="KOW_RPS4"/>
    <property type="match status" value="1"/>
</dbReference>
<dbReference type="Proteomes" id="UP001491310">
    <property type="component" value="Unassembled WGS sequence"/>
</dbReference>
<keyword evidence="9" id="KW-1185">Reference proteome</keyword>
<dbReference type="Pfam" id="PF16121">
    <property type="entry name" value="40S_S4_C"/>
    <property type="match status" value="1"/>
</dbReference>
<organism evidence="8 9">
    <name type="scientific">Coccomyxa subellipsoidea</name>
    <dbReference type="NCBI Taxonomy" id="248742"/>
    <lineage>
        <taxon>Eukaryota</taxon>
        <taxon>Viridiplantae</taxon>
        <taxon>Chlorophyta</taxon>
        <taxon>core chlorophytes</taxon>
        <taxon>Trebouxiophyceae</taxon>
        <taxon>Trebouxiophyceae incertae sedis</taxon>
        <taxon>Coccomyxaceae</taxon>
        <taxon>Coccomyxa</taxon>
    </lineage>
</organism>
<dbReference type="NCBIfam" id="NF003312">
    <property type="entry name" value="PRK04313.1"/>
    <property type="match status" value="1"/>
</dbReference>
<dbReference type="InterPro" id="IPR005824">
    <property type="entry name" value="KOW"/>
</dbReference>
<feature type="domain" description="KOW" evidence="7">
    <location>
        <begin position="174"/>
        <end position="201"/>
    </location>
</feature>
<sequence>MVRGPKKHLKRLNAPSHWMLDKLGGIFAPKPSPGPHKQRECLPLTLMLRNRLKYALTGKEVVSILMQRLVRVDGKVRTDATYPAGFMDVIDIEKTDEHFRLIYDSKGRFVTHRITKEEAGYKLLKVTRQQVGKGGVPYIATHDGRTIRYPDPDIKVNDTVMFDIETGKIKDFIKFDVGQLVMVTGGRNVGRVGTIVNRQKHKGSFDIIVVKDSVGHQFATRLSNVFIIGKDDKPLISLPKGKGVRLDILQEQAKRDAAKA</sequence>
<evidence type="ECO:0000256" key="3">
    <source>
        <dbReference type="ARBA" id="ARBA00022884"/>
    </source>
</evidence>
<dbReference type="Gene3D" id="2.30.30.30">
    <property type="match status" value="1"/>
</dbReference>
<dbReference type="InterPro" id="IPR013845">
    <property type="entry name" value="Ribosomal_eS4_central_region"/>
</dbReference>
<dbReference type="CDD" id="cd00165">
    <property type="entry name" value="S4"/>
    <property type="match status" value="1"/>
</dbReference>
<dbReference type="Pfam" id="PF01479">
    <property type="entry name" value="S4"/>
    <property type="match status" value="1"/>
</dbReference>
<dbReference type="Gene3D" id="2.40.50.740">
    <property type="match status" value="1"/>
</dbReference>
<evidence type="ECO:0000313" key="8">
    <source>
        <dbReference type="EMBL" id="KAK9908633.1"/>
    </source>
</evidence>
<keyword evidence="4 6" id="KW-0689">Ribosomal protein</keyword>
<dbReference type="PANTHER" id="PTHR11581">
    <property type="entry name" value="30S/40S RIBOSOMAL PROTEIN S4"/>
    <property type="match status" value="1"/>
</dbReference>
<dbReference type="Pfam" id="PF00900">
    <property type="entry name" value="Ribosomal_S4e"/>
    <property type="match status" value="1"/>
</dbReference>
<dbReference type="InterPro" id="IPR041982">
    <property type="entry name" value="Ribosomal_eS4_KOW"/>
</dbReference>
<evidence type="ECO:0000259" key="7">
    <source>
        <dbReference type="SMART" id="SM00739"/>
    </source>
</evidence>
<dbReference type="Gene3D" id="3.10.290.10">
    <property type="entry name" value="RNA-binding S4 domain"/>
    <property type="match status" value="1"/>
</dbReference>
<evidence type="ECO:0000256" key="2">
    <source>
        <dbReference type="ARBA" id="ARBA00022730"/>
    </source>
</evidence>
<keyword evidence="2 6" id="KW-0699">rRNA-binding</keyword>
<dbReference type="InterPro" id="IPR000876">
    <property type="entry name" value="Ribosomal_eS4"/>
</dbReference>
<keyword evidence="3 6" id="KW-0694">RNA-binding</keyword>
<dbReference type="InterPro" id="IPR032277">
    <property type="entry name" value="Ribosomal_eS4_C"/>
</dbReference>
<dbReference type="InterPro" id="IPR018199">
    <property type="entry name" value="Ribosomal_eS4_N_CS"/>
</dbReference>
<dbReference type="InterPro" id="IPR002942">
    <property type="entry name" value="S4_RNA-bd"/>
</dbReference>
<dbReference type="PROSITE" id="PS00528">
    <property type="entry name" value="RIBOSOMAL_S4E"/>
    <property type="match status" value="1"/>
</dbReference>
<name>A0ABR2YNX9_9CHLO</name>
<dbReference type="Pfam" id="PF00467">
    <property type="entry name" value="KOW"/>
    <property type="match status" value="1"/>
</dbReference>
<dbReference type="InterPro" id="IPR036986">
    <property type="entry name" value="S4_RNA-bd_sf"/>
</dbReference>
<evidence type="ECO:0000256" key="5">
    <source>
        <dbReference type="ARBA" id="ARBA00023274"/>
    </source>
</evidence>
<evidence type="ECO:0000256" key="4">
    <source>
        <dbReference type="ARBA" id="ARBA00022980"/>
    </source>
</evidence>
<accession>A0ABR2YNX9</accession>
<dbReference type="SMART" id="SM00739">
    <property type="entry name" value="KOW"/>
    <property type="match status" value="1"/>
</dbReference>
<proteinExistence type="inferred from homology"/>
<keyword evidence="5 6" id="KW-0687">Ribonucleoprotein</keyword>
<dbReference type="InterPro" id="IPR038237">
    <property type="entry name" value="Ribosomal_eS4_central_sf"/>
</dbReference>
<dbReference type="PROSITE" id="PS50889">
    <property type="entry name" value="S4"/>
    <property type="match status" value="1"/>
</dbReference>
<dbReference type="EMBL" id="JALJOT010000007">
    <property type="protein sequence ID" value="KAK9908633.1"/>
    <property type="molecule type" value="Genomic_DNA"/>
</dbReference>
<protein>
    <recommendedName>
        <fullName evidence="6">40S ribosomal protein S4</fullName>
    </recommendedName>
</protein>
<dbReference type="InterPro" id="IPR014722">
    <property type="entry name" value="Rib_uL2_dom2"/>
</dbReference>
<gene>
    <name evidence="8" type="ORF">WJX75_000734</name>
</gene>
<dbReference type="PANTHER" id="PTHR11581:SF0">
    <property type="entry name" value="SMALL RIBOSOMAL SUBUNIT PROTEIN ES4"/>
    <property type="match status" value="1"/>
</dbReference>
<evidence type="ECO:0000256" key="1">
    <source>
        <dbReference type="ARBA" id="ARBA00007500"/>
    </source>
</evidence>
<evidence type="ECO:0000313" key="9">
    <source>
        <dbReference type="Proteomes" id="UP001491310"/>
    </source>
</evidence>
<comment type="caution">
    <text evidence="8">The sequence shown here is derived from an EMBL/GenBank/DDBJ whole genome shotgun (WGS) entry which is preliminary data.</text>
</comment>
<comment type="similarity">
    <text evidence="1 6">Belongs to the eukaryotic ribosomal protein eS4 family.</text>
</comment>
<evidence type="ECO:0000256" key="6">
    <source>
        <dbReference type="PIRNR" id="PIRNR002116"/>
    </source>
</evidence>